<keyword evidence="9 12" id="KW-0472">Membrane</keyword>
<keyword evidence="4" id="KW-0997">Cell inner membrane</keyword>
<keyword evidence="3" id="KW-1003">Cell membrane</keyword>
<keyword evidence="6" id="KW-0571">Peptide transport</keyword>
<dbReference type="AlphaFoldDB" id="A0AAU8IL44"/>
<feature type="domain" description="ABC transmembrane type-1" evidence="13">
    <location>
        <begin position="106"/>
        <end position="291"/>
    </location>
</feature>
<evidence type="ECO:0000256" key="12">
    <source>
        <dbReference type="RuleBase" id="RU363032"/>
    </source>
</evidence>
<dbReference type="EMBL" id="CP159534">
    <property type="protein sequence ID" value="XCJ69086.1"/>
    <property type="molecule type" value="Genomic_DNA"/>
</dbReference>
<dbReference type="Gene3D" id="1.10.3720.10">
    <property type="entry name" value="MetI-like"/>
    <property type="match status" value="1"/>
</dbReference>
<dbReference type="PANTHER" id="PTHR43386:SF2">
    <property type="entry name" value="OLIGOPEPTIDE TRANSPORT SYSTEM PERMEASE PROTEIN OPPC"/>
    <property type="match status" value="1"/>
</dbReference>
<evidence type="ECO:0000256" key="5">
    <source>
        <dbReference type="ARBA" id="ARBA00022692"/>
    </source>
</evidence>
<evidence type="ECO:0000256" key="10">
    <source>
        <dbReference type="ARBA" id="ARBA00024202"/>
    </source>
</evidence>
<dbReference type="PANTHER" id="PTHR43386">
    <property type="entry name" value="OLIGOPEPTIDE TRANSPORT SYSTEM PERMEASE PROTEIN APPC"/>
    <property type="match status" value="1"/>
</dbReference>
<evidence type="ECO:0000256" key="6">
    <source>
        <dbReference type="ARBA" id="ARBA00022856"/>
    </source>
</evidence>
<evidence type="ECO:0000256" key="1">
    <source>
        <dbReference type="ARBA" id="ARBA00004429"/>
    </source>
</evidence>
<dbReference type="Pfam" id="PF12911">
    <property type="entry name" value="OppC_N"/>
    <property type="match status" value="1"/>
</dbReference>
<dbReference type="InterPro" id="IPR035906">
    <property type="entry name" value="MetI-like_sf"/>
</dbReference>
<evidence type="ECO:0000256" key="4">
    <source>
        <dbReference type="ARBA" id="ARBA00022519"/>
    </source>
</evidence>
<keyword evidence="5 12" id="KW-0812">Transmembrane</keyword>
<dbReference type="CDD" id="cd06261">
    <property type="entry name" value="TM_PBP2"/>
    <property type="match status" value="1"/>
</dbReference>
<feature type="transmembrane region" description="Helical" evidence="12">
    <location>
        <begin position="165"/>
        <end position="184"/>
    </location>
</feature>
<dbReference type="Pfam" id="PF00528">
    <property type="entry name" value="BPD_transp_1"/>
    <property type="match status" value="1"/>
</dbReference>
<dbReference type="InterPro" id="IPR025966">
    <property type="entry name" value="OppC_N"/>
</dbReference>
<reference evidence="14" key="1">
    <citation type="submission" date="2024-06" db="EMBL/GenBank/DDBJ databases">
        <title>Streptomyces sp. strain HUAS MG91 genome sequences.</title>
        <authorList>
            <person name="Mo P."/>
        </authorList>
    </citation>
    <scope>NUCLEOTIDE SEQUENCE</scope>
    <source>
        <strain evidence="14">HUAS MG91</strain>
    </source>
</reference>
<feature type="transmembrane region" description="Helical" evidence="12">
    <location>
        <begin position="223"/>
        <end position="248"/>
    </location>
</feature>
<dbReference type="RefSeq" id="WP_353940771.1">
    <property type="nucleotide sequence ID" value="NZ_CP159534.1"/>
</dbReference>
<comment type="similarity">
    <text evidence="10">Belongs to the binding-protein-dependent transport system permease family. OppBC subfamily.</text>
</comment>
<dbReference type="KEGG" id="stac:ABII15_03520"/>
<dbReference type="GO" id="GO:0015833">
    <property type="term" value="P:peptide transport"/>
    <property type="evidence" value="ECO:0007669"/>
    <property type="project" value="UniProtKB-KW"/>
</dbReference>
<comment type="subcellular location">
    <subcellularLocation>
        <location evidence="1">Cell inner membrane</location>
        <topology evidence="1">Multi-pass membrane protein</topology>
    </subcellularLocation>
    <subcellularLocation>
        <location evidence="12">Cell membrane</location>
        <topology evidence="12">Multi-pass membrane protein</topology>
    </subcellularLocation>
</comment>
<accession>A0AAU8IL44</accession>
<dbReference type="PROSITE" id="PS50928">
    <property type="entry name" value="ABC_TM1"/>
    <property type="match status" value="1"/>
</dbReference>
<feature type="transmembrane region" description="Helical" evidence="12">
    <location>
        <begin position="141"/>
        <end position="159"/>
    </location>
</feature>
<evidence type="ECO:0000256" key="8">
    <source>
        <dbReference type="ARBA" id="ARBA00022989"/>
    </source>
</evidence>
<protein>
    <recommendedName>
        <fullName evidence="11">Oligopeptide transport system permease protein OppC</fullName>
    </recommendedName>
</protein>
<gene>
    <name evidence="14" type="ORF">ABII15_03520</name>
</gene>
<evidence type="ECO:0000256" key="11">
    <source>
        <dbReference type="ARBA" id="ARBA00072251"/>
    </source>
</evidence>
<dbReference type="GO" id="GO:0015031">
    <property type="term" value="P:protein transport"/>
    <property type="evidence" value="ECO:0007669"/>
    <property type="project" value="UniProtKB-KW"/>
</dbReference>
<evidence type="ECO:0000313" key="14">
    <source>
        <dbReference type="EMBL" id="XCJ69086.1"/>
    </source>
</evidence>
<name>A0AAU8IL44_9ACTN</name>
<evidence type="ECO:0000256" key="9">
    <source>
        <dbReference type="ARBA" id="ARBA00023136"/>
    </source>
</evidence>
<dbReference type="GO" id="GO:0005886">
    <property type="term" value="C:plasma membrane"/>
    <property type="evidence" value="ECO:0007669"/>
    <property type="project" value="UniProtKB-SubCell"/>
</dbReference>
<proteinExistence type="inferred from homology"/>
<keyword evidence="8 12" id="KW-1133">Transmembrane helix</keyword>
<dbReference type="InterPro" id="IPR000515">
    <property type="entry name" value="MetI-like"/>
</dbReference>
<keyword evidence="2 12" id="KW-0813">Transport</keyword>
<keyword evidence="7" id="KW-0653">Protein transport</keyword>
<organism evidence="14">
    <name type="scientific">Streptomyces tabacisoli</name>
    <dbReference type="NCBI Taxonomy" id="3156398"/>
    <lineage>
        <taxon>Bacteria</taxon>
        <taxon>Bacillati</taxon>
        <taxon>Actinomycetota</taxon>
        <taxon>Actinomycetes</taxon>
        <taxon>Kitasatosporales</taxon>
        <taxon>Streptomycetaceae</taxon>
        <taxon>Streptomyces</taxon>
    </lineage>
</organism>
<feature type="transmembrane region" description="Helical" evidence="12">
    <location>
        <begin position="108"/>
        <end position="129"/>
    </location>
</feature>
<feature type="transmembrane region" description="Helical" evidence="12">
    <location>
        <begin position="42"/>
        <end position="64"/>
    </location>
</feature>
<evidence type="ECO:0000256" key="7">
    <source>
        <dbReference type="ARBA" id="ARBA00022927"/>
    </source>
</evidence>
<evidence type="ECO:0000256" key="3">
    <source>
        <dbReference type="ARBA" id="ARBA00022475"/>
    </source>
</evidence>
<dbReference type="GO" id="GO:0055085">
    <property type="term" value="P:transmembrane transport"/>
    <property type="evidence" value="ECO:0007669"/>
    <property type="project" value="InterPro"/>
</dbReference>
<evidence type="ECO:0000256" key="2">
    <source>
        <dbReference type="ARBA" id="ARBA00022448"/>
    </source>
</evidence>
<dbReference type="SUPFAM" id="SSF161098">
    <property type="entry name" value="MetI-like"/>
    <property type="match status" value="1"/>
</dbReference>
<evidence type="ECO:0000259" key="13">
    <source>
        <dbReference type="PROSITE" id="PS50928"/>
    </source>
</evidence>
<sequence>MTDTTQAAGAAGGELPHIGDEFTVKERTQTQLVLRRFVRHRAAMASLVIFVLIVLWAFIGPYLWHYSYQKFTPDNSQPPSAKHPFGTNSSGYDAYAQVMRGTQTSLKIAIMIAVGSTLVGAVWGAVAGFYRGVVDAVMMRISDLVLTLPLLAIALVISARSGGSWYWIAIVVAGLTWAYVSRVVRSTVLSLREKEFIEAARALGASDTRIIFRHLLPNALGPIIVNATILVATGILIETALSFLGFGVQPPDTSLGLLVSQAQTAVDTRPWLFYIPGAFIIAIALTINFIGDGLRDAFDPRQQRVRQ</sequence>
<dbReference type="InterPro" id="IPR050366">
    <property type="entry name" value="BP-dependent_transpt_permease"/>
</dbReference>
<feature type="transmembrane region" description="Helical" evidence="12">
    <location>
        <begin position="271"/>
        <end position="291"/>
    </location>
</feature>